<dbReference type="FunFam" id="3.40.960.10:FF:000002">
    <property type="entry name" value="DNA helicase related protein"/>
    <property type="match status" value="1"/>
</dbReference>
<feature type="domain" description="DNA2/NAM7 helicase-like C-terminal" evidence="2">
    <location>
        <begin position="1328"/>
        <end position="1511"/>
    </location>
</feature>
<dbReference type="Gene3D" id="3.40.50.300">
    <property type="entry name" value="P-loop containing nucleotide triphosphate hydrolases"/>
    <property type="match status" value="3"/>
</dbReference>
<dbReference type="EMBL" id="SMGK01000002">
    <property type="protein sequence ID" value="TCK73436.1"/>
    <property type="molecule type" value="Genomic_DNA"/>
</dbReference>
<reference evidence="4 5" key="1">
    <citation type="submission" date="2019-03" db="EMBL/GenBank/DDBJ databases">
        <title>Genomic Encyclopedia of Type Strains, Phase IV (KMG-IV): sequencing the most valuable type-strain genomes for metagenomic binning, comparative biology and taxonomic classification.</title>
        <authorList>
            <person name="Goeker M."/>
        </authorList>
    </citation>
    <scope>NUCLEOTIDE SEQUENCE [LARGE SCALE GENOMIC DNA]</scope>
    <source>
        <strain evidence="4 5">DSM 103428</strain>
    </source>
</reference>
<evidence type="ECO:0000259" key="3">
    <source>
        <dbReference type="Pfam" id="PF18741"/>
    </source>
</evidence>
<name>A0A4R1L5M3_9BACT</name>
<dbReference type="SUPFAM" id="SSF52540">
    <property type="entry name" value="P-loop containing nucleoside triphosphate hydrolases"/>
    <property type="match status" value="1"/>
</dbReference>
<accession>A0A4R1L5M3</accession>
<evidence type="ECO:0000313" key="4">
    <source>
        <dbReference type="EMBL" id="TCK73436.1"/>
    </source>
</evidence>
<evidence type="ECO:0000313" key="5">
    <source>
        <dbReference type="Proteomes" id="UP000295210"/>
    </source>
</evidence>
<dbReference type="GO" id="GO:0004386">
    <property type="term" value="F:helicase activity"/>
    <property type="evidence" value="ECO:0007669"/>
    <property type="project" value="InterPro"/>
</dbReference>
<dbReference type="SUPFAM" id="SSF52980">
    <property type="entry name" value="Restriction endonuclease-like"/>
    <property type="match status" value="1"/>
</dbReference>
<sequence length="1662" mass="187809">MVNANPSTQTRVSSSNRDKVREGLEKLRVRLLDLTSRNKLISFRHGASTVRIVNADLDELYSRLTVGQKLAFQYVPEPTREEIQERGERPNPRHYAEELGWSVSFDLAVGKGRADVLCALHYKEDFETLIRKVATTAKTALDESGTNLLHLVFGFLEWRESDDSTQVRHAPLLVVPVRLLLPKAAQADRAIQIYYDDGDALMANLSLVEKMRRDFGIEIPTLSEGEAPAHYYARVQQAIEHKRDWRICRQISVGLLSFAKLLMYLDLDMERWPSLGEHDRLVEMFASDRTEGMSFATEYELDDEVKRVTIPNLICDADSSQHSALVDAIHGKNLVIEGPPGTGKSQTITNLIAAFLAQGKRVLFVAEKMAALDVVKRRLDQAHLGDFCLELHSHKTNKVALLKSIERRIAAHQSFSQPSILASRQSMLDSHRGELMRYVKLLNRPYAGIARSPFEIIWARDSVRRTISDSTIEPTGVAFPNSESWTSVEFEQRRDAVSIYQAHIERYIAAGGSTVRESNPWAWLPNHDLDLFAQEELPKRLQTLRDLCQRQLELVELFDRKFGGISNHPEAWLRDLTGWYESLPVSSKITHSSIFGNLKEPSSRDSAIEFCESVETYVAAKAALPQCDHLLDTDAVELIELNCERAKAHGYTSFTLTSLRAVICLVQTARQQSIVAERAIEEFSQMLGVAGEFSFQCLSDIAQGRTLILETPVDVLHLRGAAFEQEGLLPRLRKAKSEASELLGRCSQLASTLDFGTSHSMSDLQSAASTLESTPWLLRWFSSSYRRAKGIFHSVSRIREKCSNDQMCGDLRRIVELRRSIDVFSDRYQGLVWEDYRGIQTDWDALIRLAEWYESLAVRLAEHSRIAREIRQSLLTLPATRLKSVIASVSSGTAEGPHLESLVYSLEKLHSLLPWIHFDRQLTPINDFLQQADESATVGKSVLEAVLILGVPDATSDRDLSVWVTEARRLREVRTSLQMVNRPAEVLGAAFQGCETDTYQIRIAVDFVSKVDGSCLPGELKGWLLCSAYEERAEFLRFWLRDFAANLDALRKAELSVSELLAKELPFANRTSEESLKKAITALQACLDDAKLLPMWIDVRHAADRLQTDGLQYLVESIGAGRLEPSHLRGAFEFLFYDSLIRQLFNENPELWRITGISHEETRRKFAELDKAVIELTQLEVAYKASKTPVLRGERGKAKETTEYALLQHEIGKQRAHIPIRQLLLRAGLSVQALKPCFMMSPLSVAQFLEPGHLKFDLVVMDEASQLRPEDALGAIARGAQLVVVGDPKQLPPTSFFQRTISEEDEPEEQTMVAENDSILDISLGLYQPVRRLRWHYRSQHHSLIAYSNEAFYDNDLVVFPSAYQDHPDLGVKFQGVNGVLQNRVNSVEAQEVVEGILNHIVSHPTESLGVVTMNFDQRELIEEMLYARIANDSYASSWIEERESSAEPFFIKNLENVQGDERDVIFISVTYGKDAQGNLFQRFAGVNTASGHRRLNVMVTRSKKRTVVFSSIDGDDIKVTGSTPWGVRALKGYLDFAKRGISAQPEISPGAEPSNEHEAAIGYFLKNHGYDVVPQVGISGYFIDLAVRHPHKPGAFLLGIEFDGKSYHSGRSVRDRDRLRQMTLERQGWKIHRIWSTDWFKNRLAEEERLLGRVRDLALIP</sequence>
<feature type="domain" description="DNA2/NAM7 helicase helicase" evidence="1">
    <location>
        <begin position="1255"/>
        <end position="1295"/>
    </location>
</feature>
<dbReference type="InterPro" id="IPR041677">
    <property type="entry name" value="DNA2/NAM7_AAA_11"/>
</dbReference>
<feature type="domain" description="DNA2/NAM7 helicase helicase" evidence="1">
    <location>
        <begin position="318"/>
        <end position="387"/>
    </location>
</feature>
<dbReference type="OrthoDB" id="9757917at2"/>
<organism evidence="4 5">
    <name type="scientific">Acidipila rosea</name>
    <dbReference type="NCBI Taxonomy" id="768535"/>
    <lineage>
        <taxon>Bacteria</taxon>
        <taxon>Pseudomonadati</taxon>
        <taxon>Acidobacteriota</taxon>
        <taxon>Terriglobia</taxon>
        <taxon>Terriglobales</taxon>
        <taxon>Acidobacteriaceae</taxon>
        <taxon>Acidipila</taxon>
    </lineage>
</organism>
<protein>
    <submittedName>
        <fullName evidence="4">AAA domain-containing protein</fullName>
    </submittedName>
</protein>
<dbReference type="InterPro" id="IPR011335">
    <property type="entry name" value="Restrct_endonuc-II-like"/>
</dbReference>
<dbReference type="Pfam" id="PF13195">
    <property type="entry name" value="DUF4011"/>
    <property type="match status" value="1"/>
</dbReference>
<dbReference type="CDD" id="cd18808">
    <property type="entry name" value="SF1_C_Upf1"/>
    <property type="match status" value="1"/>
</dbReference>
<dbReference type="InterPro" id="IPR027417">
    <property type="entry name" value="P-loop_NTPase"/>
</dbReference>
<dbReference type="Pfam" id="PF13087">
    <property type="entry name" value="AAA_12"/>
    <property type="match status" value="1"/>
</dbReference>
<dbReference type="Pfam" id="PF18741">
    <property type="entry name" value="MTES_1575"/>
    <property type="match status" value="1"/>
</dbReference>
<evidence type="ECO:0000259" key="1">
    <source>
        <dbReference type="Pfam" id="PF13086"/>
    </source>
</evidence>
<dbReference type="Proteomes" id="UP000295210">
    <property type="component" value="Unassembled WGS sequence"/>
</dbReference>
<keyword evidence="5" id="KW-1185">Reference proteome</keyword>
<comment type="caution">
    <text evidence="4">The sequence shown here is derived from an EMBL/GenBank/DDBJ whole genome shotgun (WGS) entry which is preliminary data.</text>
</comment>
<dbReference type="PANTHER" id="PTHR10887:SF495">
    <property type="entry name" value="HELICASE SENATAXIN ISOFORM X1-RELATED"/>
    <property type="match status" value="1"/>
</dbReference>
<dbReference type="Pfam" id="PF13086">
    <property type="entry name" value="AAA_11"/>
    <property type="match status" value="2"/>
</dbReference>
<gene>
    <name evidence="4" type="ORF">C7378_1049</name>
</gene>
<dbReference type="InterPro" id="IPR025103">
    <property type="entry name" value="DUF4011"/>
</dbReference>
<dbReference type="InterPro" id="IPR049468">
    <property type="entry name" value="Restrct_endonuc-II-like_dom"/>
</dbReference>
<dbReference type="RefSeq" id="WP_131992926.1">
    <property type="nucleotide sequence ID" value="NZ_SMGK01000002.1"/>
</dbReference>
<dbReference type="InterPro" id="IPR041679">
    <property type="entry name" value="DNA2/NAM7-like_C"/>
</dbReference>
<proteinExistence type="predicted"/>
<feature type="domain" description="Restriction endonuclease type II-like" evidence="3">
    <location>
        <begin position="1560"/>
        <end position="1652"/>
    </location>
</feature>
<evidence type="ECO:0000259" key="2">
    <source>
        <dbReference type="Pfam" id="PF13087"/>
    </source>
</evidence>
<dbReference type="InterPro" id="IPR047187">
    <property type="entry name" value="SF1_C_Upf1"/>
</dbReference>
<dbReference type="PANTHER" id="PTHR10887">
    <property type="entry name" value="DNA2/NAM7 HELICASE FAMILY"/>
    <property type="match status" value="1"/>
</dbReference>
<dbReference type="InterPro" id="IPR045055">
    <property type="entry name" value="DNA2/NAM7-like"/>
</dbReference>
<dbReference type="Gene3D" id="3.40.960.10">
    <property type="entry name" value="VSR Endonuclease"/>
    <property type="match status" value="1"/>
</dbReference>